<comment type="caution">
    <text evidence="2">The sequence shown here is derived from an EMBL/GenBank/DDBJ whole genome shotgun (WGS) entry which is preliminary data.</text>
</comment>
<sequence length="109" mass="11694">MRSTASIAPHSLLRLPTLLATGLLLAVTALSAPLAVAESEAPKPQITSRQQDDRQLREYRVNGHLYAIEIIPKGGAPFFLLDSDGNGNFIKSSVTSASQLKVPGWALKK</sequence>
<dbReference type="InterPro" id="IPR021357">
    <property type="entry name" value="DUF2782"/>
</dbReference>
<evidence type="ECO:0000313" key="4">
    <source>
        <dbReference type="Proteomes" id="UP001229025"/>
    </source>
</evidence>
<dbReference type="Gene3D" id="2.20.130.30">
    <property type="entry name" value="Protein of unknown function DUF2782"/>
    <property type="match status" value="1"/>
</dbReference>
<dbReference type="EMBL" id="JASCSA010000010">
    <property type="protein sequence ID" value="MDI5885293.1"/>
    <property type="molecule type" value="Genomic_DNA"/>
</dbReference>
<reference evidence="1" key="4">
    <citation type="submission" date="2024-05" db="EMBL/GenBank/DDBJ databases">
        <title>Genome-based characterization of strain KMM 296 and proposal for reclassification of Cobetia litoralis and Cobetia pacifica, and emended description of the species Cobetia amphilecti and Cobetia marina.</title>
        <authorList>
            <person name="Balabanova L."/>
            <person name="Nedashkovskaya O."/>
        </authorList>
    </citation>
    <scope>NUCLEOTIDE SEQUENCE</scope>
    <source>
        <strain evidence="1">NRIC 0815</strain>
    </source>
</reference>
<dbReference type="Proteomes" id="UP001170481">
    <property type="component" value="Unassembled WGS sequence"/>
</dbReference>
<accession>A0AAP4TZG2</accession>
<organism evidence="2 3">
    <name type="scientific">Cobetia amphilecti</name>
    <dbReference type="NCBI Taxonomy" id="1055104"/>
    <lineage>
        <taxon>Bacteria</taxon>
        <taxon>Pseudomonadati</taxon>
        <taxon>Pseudomonadota</taxon>
        <taxon>Gammaproteobacteria</taxon>
        <taxon>Oceanospirillales</taxon>
        <taxon>Halomonadaceae</taxon>
        <taxon>Cobetia</taxon>
    </lineage>
</organism>
<dbReference type="RefSeq" id="WP_082388170.1">
    <property type="nucleotide sequence ID" value="NZ_CANLSP010000003.1"/>
</dbReference>
<reference evidence="2" key="2">
    <citation type="submission" date="2023-07" db="EMBL/GenBank/DDBJ databases">
        <title>Genome content predicts the carbon catabolic preferences of heterotrophic bacteria.</title>
        <authorList>
            <person name="Gralka M."/>
        </authorList>
    </citation>
    <scope>NUCLEOTIDE SEQUENCE</scope>
    <source>
        <strain evidence="2">C2R13</strain>
    </source>
</reference>
<evidence type="ECO:0000313" key="3">
    <source>
        <dbReference type="Proteomes" id="UP001170481"/>
    </source>
</evidence>
<proteinExistence type="predicted"/>
<dbReference type="Proteomes" id="UP001229025">
    <property type="component" value="Unassembled WGS sequence"/>
</dbReference>
<evidence type="ECO:0000313" key="2">
    <source>
        <dbReference type="EMBL" id="MDO6673020.1"/>
    </source>
</evidence>
<dbReference type="AlphaFoldDB" id="A0AAP4TZG2"/>
<evidence type="ECO:0000313" key="1">
    <source>
        <dbReference type="EMBL" id="MDI5885293.1"/>
    </source>
</evidence>
<protein>
    <submittedName>
        <fullName evidence="2">DUF2782 domain-containing protein</fullName>
    </submittedName>
</protein>
<reference evidence="1 4" key="1">
    <citation type="submission" date="2023-04" db="EMBL/GenBank/DDBJ databases">
        <authorList>
            <person name="Otstavnykh N."/>
            <person name="Seitkalieva A."/>
            <person name="Bystritskaya E."/>
        </authorList>
    </citation>
    <scope>NUCLEOTIDE SEQUENCE [LARGE SCALE GENOMIC DNA]</scope>
    <source>
        <strain evidence="1 4">NRIC 0815</strain>
    </source>
</reference>
<dbReference type="Pfam" id="PF11191">
    <property type="entry name" value="DUF2782"/>
    <property type="match status" value="1"/>
</dbReference>
<gene>
    <name evidence="2" type="ORF">Q4535_12935</name>
    <name evidence="1" type="ORF">QLT01_13110</name>
</gene>
<name>A0AAP4TZG2_9GAMM</name>
<reference evidence="4" key="3">
    <citation type="submission" date="2023-07" db="EMBL/GenBank/DDBJ databases">
        <title>Genome-based characterization of strain KMM 296 and proposal for reclassification of Cobetia litoralis and Cobetia pacifica, and emended description of the species Cobetia amphilecti and Cobetia marina.</title>
        <authorList>
            <person name="Balabanova L."/>
            <person name="Nedashkovskaya O."/>
        </authorList>
    </citation>
    <scope>NUCLEOTIDE SEQUENCE [LARGE SCALE GENOMIC DNA]</scope>
    <source>
        <strain evidence="4">NRIC 0815</strain>
    </source>
</reference>
<dbReference type="EMBL" id="JAUORK010000018">
    <property type="protein sequence ID" value="MDO6673020.1"/>
    <property type="molecule type" value="Genomic_DNA"/>
</dbReference>
<keyword evidence="4" id="KW-1185">Reference proteome</keyword>